<comment type="caution">
    <text evidence="2">The sequence shown here is derived from an EMBL/GenBank/DDBJ whole genome shotgun (WGS) entry which is preliminary data.</text>
</comment>
<dbReference type="Pfam" id="PF13365">
    <property type="entry name" value="Trypsin_2"/>
    <property type="match status" value="1"/>
</dbReference>
<proteinExistence type="predicted"/>
<evidence type="ECO:0000313" key="2">
    <source>
        <dbReference type="EMBL" id="MDR7327215.1"/>
    </source>
</evidence>
<dbReference type="Gene3D" id="2.40.10.10">
    <property type="entry name" value="Trypsin-like serine proteases"/>
    <property type="match status" value="1"/>
</dbReference>
<gene>
    <name evidence="2" type="ORF">J2S44_007465</name>
</gene>
<reference evidence="2 3" key="1">
    <citation type="submission" date="2023-07" db="EMBL/GenBank/DDBJ databases">
        <title>Sequencing the genomes of 1000 actinobacteria strains.</title>
        <authorList>
            <person name="Klenk H.-P."/>
        </authorList>
    </citation>
    <scope>NUCLEOTIDE SEQUENCE [LARGE SCALE GENOMIC DNA]</scope>
    <source>
        <strain evidence="2 3">DSM 44711</strain>
    </source>
</reference>
<dbReference type="InterPro" id="IPR009003">
    <property type="entry name" value="Peptidase_S1_PA"/>
</dbReference>
<dbReference type="Proteomes" id="UP001183629">
    <property type="component" value="Unassembled WGS sequence"/>
</dbReference>
<dbReference type="AlphaFoldDB" id="A0AAE3ZYG3"/>
<dbReference type="InterPro" id="IPR043504">
    <property type="entry name" value="Peptidase_S1_PA_chymotrypsin"/>
</dbReference>
<feature type="chain" id="PRO_5041983108" description="Trypsin-like peptidase" evidence="1">
    <location>
        <begin position="28"/>
        <end position="288"/>
    </location>
</feature>
<name>A0AAE3ZYG3_9ACTN</name>
<evidence type="ECO:0000313" key="3">
    <source>
        <dbReference type="Proteomes" id="UP001183629"/>
    </source>
</evidence>
<accession>A0AAE3ZYG3</accession>
<protein>
    <recommendedName>
        <fullName evidence="4">Trypsin-like peptidase</fullName>
    </recommendedName>
</protein>
<evidence type="ECO:0000256" key="1">
    <source>
        <dbReference type="SAM" id="SignalP"/>
    </source>
</evidence>
<evidence type="ECO:0008006" key="4">
    <source>
        <dbReference type="Google" id="ProtNLM"/>
    </source>
</evidence>
<dbReference type="SUPFAM" id="SSF50494">
    <property type="entry name" value="Trypsin-like serine proteases"/>
    <property type="match status" value="1"/>
</dbReference>
<dbReference type="EMBL" id="JAVDYC010000001">
    <property type="protein sequence ID" value="MDR7327215.1"/>
    <property type="molecule type" value="Genomic_DNA"/>
</dbReference>
<keyword evidence="3" id="KW-1185">Reference proteome</keyword>
<organism evidence="2 3">
    <name type="scientific">Catenuloplanes niger</name>
    <dbReference type="NCBI Taxonomy" id="587534"/>
    <lineage>
        <taxon>Bacteria</taxon>
        <taxon>Bacillati</taxon>
        <taxon>Actinomycetota</taxon>
        <taxon>Actinomycetes</taxon>
        <taxon>Micromonosporales</taxon>
        <taxon>Micromonosporaceae</taxon>
        <taxon>Catenuloplanes</taxon>
    </lineage>
</organism>
<feature type="signal peptide" evidence="1">
    <location>
        <begin position="1"/>
        <end position="27"/>
    </location>
</feature>
<keyword evidence="1" id="KW-0732">Signal</keyword>
<dbReference type="RefSeq" id="WP_310424295.1">
    <property type="nucleotide sequence ID" value="NZ_JAVDYC010000001.1"/>
</dbReference>
<sequence>MQLRRTLALGAAAIAAVLFGPAGPAEAAPARPAAAGPAPAAPALAAPATLASTIALNNCSASLVRYPTSAGGDRAMMLTNGHCYEGGFIGSGTVLRNVSSTRQGTLLDASGGALGRVRADLVLYATMTGTDVALYRLNTTFAALRSQYGATPLTISGSRTAAGTSMSVPSGYWKRVWNCTVDGFVPTLREDQWSWRDSIRYDAGCDTIGGTSGSPIVDDATGAVIGVNNTGNESGGRCTLNNPCEVAANGTVTVLRGRGYGQQTYWFTTCLTSSRTIDLTISGCLLPR</sequence>